<dbReference type="SUPFAM" id="SSF88697">
    <property type="entry name" value="PUA domain-like"/>
    <property type="match status" value="1"/>
</dbReference>
<dbReference type="Gene3D" id="2.30.130.10">
    <property type="entry name" value="PUA domain"/>
    <property type="match status" value="1"/>
</dbReference>
<gene>
    <name evidence="1" type="primary">proB_12</name>
    <name evidence="1" type="ORF">GALL_421250</name>
</gene>
<comment type="caution">
    <text evidence="1">The sequence shown here is derived from an EMBL/GenBank/DDBJ whole genome shotgun (WGS) entry which is preliminary data.</text>
</comment>
<accession>A0A1J5QF84</accession>
<dbReference type="InterPro" id="IPR036974">
    <property type="entry name" value="PUA_sf"/>
</dbReference>
<dbReference type="InterPro" id="IPR015947">
    <property type="entry name" value="PUA-like_sf"/>
</dbReference>
<keyword evidence="1" id="KW-0418">Kinase</keyword>
<reference evidence="1" key="1">
    <citation type="submission" date="2016-10" db="EMBL/GenBank/DDBJ databases">
        <title>Sequence of Gallionella enrichment culture.</title>
        <authorList>
            <person name="Poehlein A."/>
            <person name="Muehling M."/>
            <person name="Daniel R."/>
        </authorList>
    </citation>
    <scope>NUCLEOTIDE SEQUENCE</scope>
</reference>
<dbReference type="GO" id="GO:0004349">
    <property type="term" value="F:glutamate 5-kinase activity"/>
    <property type="evidence" value="ECO:0007669"/>
    <property type="project" value="UniProtKB-EC"/>
</dbReference>
<dbReference type="EC" id="2.7.2.11" evidence="1"/>
<sequence>MIQVRDAAGVEVARGLSNYAAAQARRIMRHPSSDIEVILGFSEEPELIHRDNMVFL</sequence>
<dbReference type="EMBL" id="MLJW01001938">
    <property type="protein sequence ID" value="OIQ76195.1"/>
    <property type="molecule type" value="Genomic_DNA"/>
</dbReference>
<dbReference type="AlphaFoldDB" id="A0A1J5QF84"/>
<name>A0A1J5QF84_9ZZZZ</name>
<evidence type="ECO:0000313" key="1">
    <source>
        <dbReference type="EMBL" id="OIQ76195.1"/>
    </source>
</evidence>
<dbReference type="PROSITE" id="PS50890">
    <property type="entry name" value="PUA"/>
    <property type="match status" value="1"/>
</dbReference>
<dbReference type="GO" id="GO:0003723">
    <property type="term" value="F:RNA binding"/>
    <property type="evidence" value="ECO:0007669"/>
    <property type="project" value="InterPro"/>
</dbReference>
<protein>
    <submittedName>
        <fullName evidence="1">Glutamate 5-kinase</fullName>
        <ecNumber evidence="1">2.7.2.11</ecNumber>
    </submittedName>
</protein>
<keyword evidence="1" id="KW-0808">Transferase</keyword>
<organism evidence="1">
    <name type="scientific">mine drainage metagenome</name>
    <dbReference type="NCBI Taxonomy" id="410659"/>
    <lineage>
        <taxon>unclassified sequences</taxon>
        <taxon>metagenomes</taxon>
        <taxon>ecological metagenomes</taxon>
    </lineage>
</organism>
<proteinExistence type="predicted"/>
<dbReference type="CDD" id="cd21157">
    <property type="entry name" value="PUA_G5K"/>
    <property type="match status" value="1"/>
</dbReference>